<dbReference type="GO" id="GO:0004197">
    <property type="term" value="F:cysteine-type endopeptidase activity"/>
    <property type="evidence" value="ECO:0007669"/>
    <property type="project" value="InterPro"/>
</dbReference>
<evidence type="ECO:0000259" key="2">
    <source>
        <dbReference type="Pfam" id="PF00656"/>
    </source>
</evidence>
<dbReference type="PANTHER" id="PTHR48104">
    <property type="entry name" value="METACASPASE-4"/>
    <property type="match status" value="1"/>
</dbReference>
<comment type="caution">
    <text evidence="3">The sequence shown here is derived from an EMBL/GenBank/DDBJ whole genome shotgun (WGS) entry which is preliminary data.</text>
</comment>
<dbReference type="EMBL" id="JAUEPR010000002">
    <property type="protein sequence ID" value="KAK0489114.1"/>
    <property type="molecule type" value="Genomic_DNA"/>
</dbReference>
<dbReference type="Pfam" id="PF00656">
    <property type="entry name" value="Peptidase_C14"/>
    <property type="match status" value="1"/>
</dbReference>
<comment type="similarity">
    <text evidence="1">Belongs to the peptidase C14B family.</text>
</comment>
<dbReference type="Gene3D" id="3.40.50.1460">
    <property type="match status" value="1"/>
</dbReference>
<dbReference type="InterPro" id="IPR011600">
    <property type="entry name" value="Pept_C14_caspase"/>
</dbReference>
<dbReference type="GO" id="GO:0005737">
    <property type="term" value="C:cytoplasm"/>
    <property type="evidence" value="ECO:0007669"/>
    <property type="project" value="TreeGrafter"/>
</dbReference>
<sequence>MCFSLVNNHPPFHRLFGIPEHQRAGHSHFSHPGSQNLYDIHNCSITYVQPYVNPRHTAVMSFPFSGACGYGPPSPPRYRENPRGYNLMSQDHSSQQVILSETQGHPYGTWCMYPMHSSRSYPMMLPAAPNAFLSVCPDSRVATTSVPLYPTATMHGYPSLNPLVYQTVPRIPGGWGGWMASDTPHTRPYHPPFRPAGNSYYGQQAMMPTCHYVQGEHCAPTDQRQLSPGEYIDSNNPKAVSSELEEQIRFYARYETQLAENLDIPTDKLDPLKVSRKVEDLALRTEDSSSWWTYLNILNTLHILRLQYHRALPDSFGEVKMEAPHPPPGVPHRVDGVRFWAILIGIDAYESDSLDGCVNDVRAMEKYLLDVLHVPKEHIQLLLGLKEPTSSHDAMDPSRDNIINALFSVITNNQIVPGDNIIFFFAGHGSYYFPSEDDDKALLDLIGPRAIEAICPIDRDKLDASRVPIPDISNRELNSIFSLIAKEKGNHITAIFDCCHSGGMCRSLPETGARVTRGTKSATLRDMLDAGEKRLLGSSLSIMSRNWRPDLTSHVILAACQNYQYAKEKKVRGKNGEILGYAGIFTESLLCFLRSGAYTAETRYVDIASYLPQSLHQTPVIDGDHKDARIWYQE</sequence>
<name>A0AA39PS19_9AGAR</name>
<organism evidence="3 4">
    <name type="scientific">Armillaria novae-zelandiae</name>
    <dbReference type="NCBI Taxonomy" id="153914"/>
    <lineage>
        <taxon>Eukaryota</taxon>
        <taxon>Fungi</taxon>
        <taxon>Dikarya</taxon>
        <taxon>Basidiomycota</taxon>
        <taxon>Agaricomycotina</taxon>
        <taxon>Agaricomycetes</taxon>
        <taxon>Agaricomycetidae</taxon>
        <taxon>Agaricales</taxon>
        <taxon>Marasmiineae</taxon>
        <taxon>Physalacriaceae</taxon>
        <taxon>Armillaria</taxon>
    </lineage>
</organism>
<evidence type="ECO:0000256" key="1">
    <source>
        <dbReference type="ARBA" id="ARBA00009005"/>
    </source>
</evidence>
<dbReference type="Proteomes" id="UP001175227">
    <property type="component" value="Unassembled WGS sequence"/>
</dbReference>
<proteinExistence type="inferred from homology"/>
<dbReference type="GO" id="GO:0006508">
    <property type="term" value="P:proteolysis"/>
    <property type="evidence" value="ECO:0007669"/>
    <property type="project" value="InterPro"/>
</dbReference>
<feature type="domain" description="Peptidase C14 caspase" evidence="2">
    <location>
        <begin position="340"/>
        <end position="597"/>
    </location>
</feature>
<dbReference type="PANTHER" id="PTHR48104:SF30">
    <property type="entry name" value="METACASPASE-1"/>
    <property type="match status" value="1"/>
</dbReference>
<protein>
    <submittedName>
        <fullName evidence="3">Caspase domain-containing protein</fullName>
    </submittedName>
</protein>
<keyword evidence="4" id="KW-1185">Reference proteome</keyword>
<dbReference type="AlphaFoldDB" id="A0AA39PS19"/>
<dbReference type="InterPro" id="IPR050452">
    <property type="entry name" value="Metacaspase"/>
</dbReference>
<evidence type="ECO:0000313" key="3">
    <source>
        <dbReference type="EMBL" id="KAK0489114.1"/>
    </source>
</evidence>
<gene>
    <name evidence="3" type="ORF">IW261DRAFT_1589286</name>
</gene>
<accession>A0AA39PS19</accession>
<evidence type="ECO:0000313" key="4">
    <source>
        <dbReference type="Proteomes" id="UP001175227"/>
    </source>
</evidence>
<reference evidence="3" key="1">
    <citation type="submission" date="2023-06" db="EMBL/GenBank/DDBJ databases">
        <authorList>
            <consortium name="Lawrence Berkeley National Laboratory"/>
            <person name="Ahrendt S."/>
            <person name="Sahu N."/>
            <person name="Indic B."/>
            <person name="Wong-Bajracharya J."/>
            <person name="Merenyi Z."/>
            <person name="Ke H.-M."/>
            <person name="Monk M."/>
            <person name="Kocsube S."/>
            <person name="Drula E."/>
            <person name="Lipzen A."/>
            <person name="Balint B."/>
            <person name="Henrissat B."/>
            <person name="Andreopoulos B."/>
            <person name="Martin F.M."/>
            <person name="Harder C.B."/>
            <person name="Rigling D."/>
            <person name="Ford K.L."/>
            <person name="Foster G.D."/>
            <person name="Pangilinan J."/>
            <person name="Papanicolaou A."/>
            <person name="Barry K."/>
            <person name="LaButti K."/>
            <person name="Viragh M."/>
            <person name="Koriabine M."/>
            <person name="Yan M."/>
            <person name="Riley R."/>
            <person name="Champramary S."/>
            <person name="Plett K.L."/>
            <person name="Tsai I.J."/>
            <person name="Slot J."/>
            <person name="Sipos G."/>
            <person name="Plett J."/>
            <person name="Nagy L.G."/>
            <person name="Grigoriev I.V."/>
        </authorList>
    </citation>
    <scope>NUCLEOTIDE SEQUENCE</scope>
    <source>
        <strain evidence="3">ICMP 16352</strain>
    </source>
</reference>